<protein>
    <recommendedName>
        <fullName evidence="7">Zn(2)-C6 fungal-type domain-containing protein</fullName>
    </recommendedName>
</protein>
<dbReference type="VEuPathDB" id="FungiDB:ASPVEDRAFT_403844"/>
<keyword evidence="1" id="KW-0479">Metal-binding</keyword>
<dbReference type="Pfam" id="PF00172">
    <property type="entry name" value="Zn_clus"/>
    <property type="match status" value="1"/>
</dbReference>
<keyword evidence="9" id="KW-1185">Reference proteome</keyword>
<dbReference type="PROSITE" id="PS00463">
    <property type="entry name" value="ZN2_CY6_FUNGAL_1"/>
    <property type="match status" value="1"/>
</dbReference>
<dbReference type="CDD" id="cd00067">
    <property type="entry name" value="GAL4"/>
    <property type="match status" value="1"/>
</dbReference>
<dbReference type="OrthoDB" id="3145928at2759"/>
<dbReference type="PROSITE" id="PS50048">
    <property type="entry name" value="ZN2_CY6_FUNGAL_2"/>
    <property type="match status" value="1"/>
</dbReference>
<dbReference type="RefSeq" id="XP_040674368.1">
    <property type="nucleotide sequence ID" value="XM_040812146.1"/>
</dbReference>
<accession>A0A1L9Q4D2</accession>
<dbReference type="GeneID" id="63727657"/>
<keyword evidence="4" id="KW-0238">DNA-binding</keyword>
<dbReference type="InterPro" id="IPR001138">
    <property type="entry name" value="Zn2Cys6_DnaBD"/>
</dbReference>
<dbReference type="InterPro" id="IPR021858">
    <property type="entry name" value="Fun_TF"/>
</dbReference>
<evidence type="ECO:0000256" key="5">
    <source>
        <dbReference type="ARBA" id="ARBA00023163"/>
    </source>
</evidence>
<proteinExistence type="predicted"/>
<dbReference type="InterPro" id="IPR052360">
    <property type="entry name" value="Transcr_Regulatory_Proteins"/>
</dbReference>
<dbReference type="SMART" id="SM00066">
    <property type="entry name" value="GAL4"/>
    <property type="match status" value="1"/>
</dbReference>
<dbReference type="PRINTS" id="PR00755">
    <property type="entry name" value="AFLATOXINBRP"/>
</dbReference>
<dbReference type="PANTHER" id="PTHR36206">
    <property type="entry name" value="ASPERCRYPTIN BIOSYNTHESIS CLUSTER-SPECIFIC TRANSCRIPTION REGULATOR ATNN-RELATED"/>
    <property type="match status" value="1"/>
</dbReference>
<dbReference type="GO" id="GO:0008270">
    <property type="term" value="F:zinc ion binding"/>
    <property type="evidence" value="ECO:0007669"/>
    <property type="project" value="InterPro"/>
</dbReference>
<evidence type="ECO:0000256" key="4">
    <source>
        <dbReference type="ARBA" id="ARBA00023125"/>
    </source>
</evidence>
<organism evidence="8 9">
    <name type="scientific">Aspergillus versicolor CBS 583.65</name>
    <dbReference type="NCBI Taxonomy" id="1036611"/>
    <lineage>
        <taxon>Eukaryota</taxon>
        <taxon>Fungi</taxon>
        <taxon>Dikarya</taxon>
        <taxon>Ascomycota</taxon>
        <taxon>Pezizomycotina</taxon>
        <taxon>Eurotiomycetes</taxon>
        <taxon>Eurotiomycetidae</taxon>
        <taxon>Eurotiales</taxon>
        <taxon>Aspergillaceae</taxon>
        <taxon>Aspergillus</taxon>
        <taxon>Aspergillus subgen. Nidulantes</taxon>
    </lineage>
</organism>
<evidence type="ECO:0000259" key="7">
    <source>
        <dbReference type="PROSITE" id="PS50048"/>
    </source>
</evidence>
<dbReference type="STRING" id="1036611.A0A1L9Q4D2"/>
<keyword evidence="6" id="KW-0539">Nucleus</keyword>
<sequence>MSTLARTARISRIKSRTGCKTCKIRRVKCGEEKPHCARCTSTGRKCDYAESARPAVARVLPVFSAVSRERRAYEYYFFHAAPSLSDALDLEFWRGTVLQICGSEPAVWDAVVALSAFYEHPTSSEGESTYQIERTDCLARPKSRSHREALVWYSRSLGRIQDQIKRGVADYAVALVSCVLFICIEVLQGNVKSALMLYHQATQLMASATESMSKRLETTIAAILLRVGTISVIVDGNSPLPKQSLPSSHTFTRLSDARSALYALVADWKKFDLDCLAIRTAQRPISDADYLQPRQRALERDLLSWDRQFQALPEVIQYNRKTNPSSEHRGIIAALSMTYLSILTLTRTGLSTSESCYDAYEADFAKIISHTPAALSATAASGNQPPFTFDMGTGMSLLITIMKCRSPTIRRQALTLLRQSPERQGMYFSKSASSFLAAVVAVEETGGTCSEEQLSVHNLLNTPGRVPLDNERVFALDLIPWETPDGGMGTALQYARRETVGGEMRVVNDMVVRRVNLCRFFKQGDE</sequence>
<reference evidence="9" key="1">
    <citation type="journal article" date="2017" name="Genome Biol.">
        <title>Comparative genomics reveals high biological diversity and specific adaptations in the industrially and medically important fungal genus Aspergillus.</title>
        <authorList>
            <person name="de Vries R.P."/>
            <person name="Riley R."/>
            <person name="Wiebenga A."/>
            <person name="Aguilar-Osorio G."/>
            <person name="Amillis S."/>
            <person name="Uchima C.A."/>
            <person name="Anderluh G."/>
            <person name="Asadollahi M."/>
            <person name="Askin M."/>
            <person name="Barry K."/>
            <person name="Battaglia E."/>
            <person name="Bayram O."/>
            <person name="Benocci T."/>
            <person name="Braus-Stromeyer S.A."/>
            <person name="Caldana C."/>
            <person name="Canovas D."/>
            <person name="Cerqueira G.C."/>
            <person name="Chen F."/>
            <person name="Chen W."/>
            <person name="Choi C."/>
            <person name="Clum A."/>
            <person name="Dos Santos R.A."/>
            <person name="Damasio A.R."/>
            <person name="Diallinas G."/>
            <person name="Emri T."/>
            <person name="Fekete E."/>
            <person name="Flipphi M."/>
            <person name="Freyberg S."/>
            <person name="Gallo A."/>
            <person name="Gournas C."/>
            <person name="Habgood R."/>
            <person name="Hainaut M."/>
            <person name="Harispe M.L."/>
            <person name="Henrissat B."/>
            <person name="Hilden K.S."/>
            <person name="Hope R."/>
            <person name="Hossain A."/>
            <person name="Karabika E."/>
            <person name="Karaffa L."/>
            <person name="Karanyi Z."/>
            <person name="Krasevec N."/>
            <person name="Kuo A."/>
            <person name="Kusch H."/>
            <person name="LaButti K."/>
            <person name="Lagendijk E.L."/>
            <person name="Lapidus A."/>
            <person name="Levasseur A."/>
            <person name="Lindquist E."/>
            <person name="Lipzen A."/>
            <person name="Logrieco A.F."/>
            <person name="MacCabe A."/>
            <person name="Maekelae M.R."/>
            <person name="Malavazi I."/>
            <person name="Melin P."/>
            <person name="Meyer V."/>
            <person name="Mielnichuk N."/>
            <person name="Miskei M."/>
            <person name="Molnar A.P."/>
            <person name="Mule G."/>
            <person name="Ngan C.Y."/>
            <person name="Orejas M."/>
            <person name="Orosz E."/>
            <person name="Ouedraogo J.P."/>
            <person name="Overkamp K.M."/>
            <person name="Park H.-S."/>
            <person name="Perrone G."/>
            <person name="Piumi F."/>
            <person name="Punt P.J."/>
            <person name="Ram A.F."/>
            <person name="Ramon A."/>
            <person name="Rauscher S."/>
            <person name="Record E."/>
            <person name="Riano-Pachon D.M."/>
            <person name="Robert V."/>
            <person name="Roehrig J."/>
            <person name="Ruller R."/>
            <person name="Salamov A."/>
            <person name="Salih N.S."/>
            <person name="Samson R.A."/>
            <person name="Sandor E."/>
            <person name="Sanguinetti M."/>
            <person name="Schuetze T."/>
            <person name="Sepcic K."/>
            <person name="Shelest E."/>
            <person name="Sherlock G."/>
            <person name="Sophianopoulou V."/>
            <person name="Squina F.M."/>
            <person name="Sun H."/>
            <person name="Susca A."/>
            <person name="Todd R.B."/>
            <person name="Tsang A."/>
            <person name="Unkles S.E."/>
            <person name="van de Wiele N."/>
            <person name="van Rossen-Uffink D."/>
            <person name="Oliveira J.V."/>
            <person name="Vesth T.C."/>
            <person name="Visser J."/>
            <person name="Yu J.-H."/>
            <person name="Zhou M."/>
            <person name="Andersen M.R."/>
            <person name="Archer D.B."/>
            <person name="Baker S.E."/>
            <person name="Benoit I."/>
            <person name="Brakhage A.A."/>
            <person name="Braus G.H."/>
            <person name="Fischer R."/>
            <person name="Frisvad J.C."/>
            <person name="Goldman G.H."/>
            <person name="Houbraken J."/>
            <person name="Oakley B."/>
            <person name="Pocsi I."/>
            <person name="Scazzocchio C."/>
            <person name="Seiboth B."/>
            <person name="vanKuyk P.A."/>
            <person name="Wortman J."/>
            <person name="Dyer P.S."/>
            <person name="Grigoriev I.V."/>
        </authorList>
    </citation>
    <scope>NUCLEOTIDE SEQUENCE [LARGE SCALE GENOMIC DNA]</scope>
    <source>
        <strain evidence="9">CBS 583.65</strain>
    </source>
</reference>
<feature type="domain" description="Zn(2)-C6 fungal-type" evidence="7">
    <location>
        <begin position="18"/>
        <end position="48"/>
    </location>
</feature>
<evidence type="ECO:0000313" key="8">
    <source>
        <dbReference type="EMBL" id="OJJ08606.1"/>
    </source>
</evidence>
<evidence type="ECO:0000256" key="1">
    <source>
        <dbReference type="ARBA" id="ARBA00022723"/>
    </source>
</evidence>
<dbReference type="Gene3D" id="4.10.240.10">
    <property type="entry name" value="Zn(2)-C6 fungal-type DNA-binding domain"/>
    <property type="match status" value="1"/>
</dbReference>
<keyword evidence="3" id="KW-0805">Transcription regulation</keyword>
<dbReference type="SUPFAM" id="SSF57701">
    <property type="entry name" value="Zn2/Cys6 DNA-binding domain"/>
    <property type="match status" value="1"/>
</dbReference>
<name>A0A1L9Q4D2_ASPVE</name>
<dbReference type="EMBL" id="KV878140">
    <property type="protein sequence ID" value="OJJ08606.1"/>
    <property type="molecule type" value="Genomic_DNA"/>
</dbReference>
<keyword evidence="2" id="KW-0862">Zinc</keyword>
<dbReference type="Proteomes" id="UP000184073">
    <property type="component" value="Unassembled WGS sequence"/>
</dbReference>
<gene>
    <name evidence="8" type="ORF">ASPVEDRAFT_403844</name>
</gene>
<evidence type="ECO:0000256" key="2">
    <source>
        <dbReference type="ARBA" id="ARBA00022833"/>
    </source>
</evidence>
<dbReference type="GO" id="GO:0000981">
    <property type="term" value="F:DNA-binding transcription factor activity, RNA polymerase II-specific"/>
    <property type="evidence" value="ECO:0007669"/>
    <property type="project" value="InterPro"/>
</dbReference>
<evidence type="ECO:0000256" key="3">
    <source>
        <dbReference type="ARBA" id="ARBA00023015"/>
    </source>
</evidence>
<evidence type="ECO:0000256" key="6">
    <source>
        <dbReference type="ARBA" id="ARBA00023242"/>
    </source>
</evidence>
<evidence type="ECO:0000313" key="9">
    <source>
        <dbReference type="Proteomes" id="UP000184073"/>
    </source>
</evidence>
<keyword evidence="5" id="KW-0804">Transcription</keyword>
<dbReference type="InterPro" id="IPR036864">
    <property type="entry name" value="Zn2-C6_fun-type_DNA-bd_sf"/>
</dbReference>
<dbReference type="PANTHER" id="PTHR36206:SF14">
    <property type="entry name" value="ZN(2)-C6 FUNGAL-TYPE DOMAIN-CONTAINING PROTEIN-RELATED"/>
    <property type="match status" value="1"/>
</dbReference>
<dbReference type="GO" id="GO:0003677">
    <property type="term" value="F:DNA binding"/>
    <property type="evidence" value="ECO:0007669"/>
    <property type="project" value="UniProtKB-KW"/>
</dbReference>
<dbReference type="Pfam" id="PF11951">
    <property type="entry name" value="Fungal_trans_2"/>
    <property type="match status" value="1"/>
</dbReference>
<dbReference type="AlphaFoldDB" id="A0A1L9Q4D2"/>